<organism evidence="3 4">
    <name type="scientific">Denitromonas halophila</name>
    <dbReference type="NCBI Taxonomy" id="1629404"/>
    <lineage>
        <taxon>Bacteria</taxon>
        <taxon>Pseudomonadati</taxon>
        <taxon>Pseudomonadota</taxon>
        <taxon>Betaproteobacteria</taxon>
        <taxon>Rhodocyclales</taxon>
        <taxon>Zoogloeaceae</taxon>
        <taxon>Denitromonas</taxon>
    </lineage>
</organism>
<dbReference type="FunFam" id="3.40.50.720:FF:000084">
    <property type="entry name" value="Short-chain dehydrogenase reductase"/>
    <property type="match status" value="1"/>
</dbReference>
<dbReference type="InterPro" id="IPR050259">
    <property type="entry name" value="SDR"/>
</dbReference>
<dbReference type="PRINTS" id="PR00080">
    <property type="entry name" value="SDRFAMILY"/>
</dbReference>
<dbReference type="InterPro" id="IPR036291">
    <property type="entry name" value="NAD(P)-bd_dom_sf"/>
</dbReference>
<dbReference type="Proteomes" id="UP000318349">
    <property type="component" value="Unassembled WGS sequence"/>
</dbReference>
<dbReference type="EMBL" id="VMNI01000001">
    <property type="protein sequence ID" value="TVO79759.1"/>
    <property type="molecule type" value="Genomic_DNA"/>
</dbReference>
<proteinExistence type="inferred from homology"/>
<dbReference type="PRINTS" id="PR00081">
    <property type="entry name" value="GDHRDH"/>
</dbReference>
<dbReference type="InterPro" id="IPR020904">
    <property type="entry name" value="Sc_DH/Rdtase_CS"/>
</dbReference>
<dbReference type="AlphaFoldDB" id="A0A557RNZ4"/>
<gene>
    <name evidence="3" type="ORF">FHP89_00680</name>
</gene>
<dbReference type="Pfam" id="PF13561">
    <property type="entry name" value="adh_short_C2"/>
    <property type="match status" value="1"/>
</dbReference>
<dbReference type="SMART" id="SM00822">
    <property type="entry name" value="PKS_KR"/>
    <property type="match status" value="1"/>
</dbReference>
<dbReference type="InterPro" id="IPR002347">
    <property type="entry name" value="SDR_fam"/>
</dbReference>
<evidence type="ECO:0000256" key="1">
    <source>
        <dbReference type="ARBA" id="ARBA00006484"/>
    </source>
</evidence>
<evidence type="ECO:0000313" key="3">
    <source>
        <dbReference type="EMBL" id="TVO79759.1"/>
    </source>
</evidence>
<accession>A0A557RNZ4</accession>
<sequence length="269" mass="28038">MPQHSSRIALITGAASGIGRSVAERLALQDGAMVCIVDREADAAREAAHSIEAAGGRAQTFVADLADSAAVQRMLNRIDAEIGMPDIVINNAGIAATIPVLDYPLSHWQLTMAVNVTAPMLIIQHVLRGMKARGWGRVVNVASISGVRAGTGRLGYGTSKAALLALTRQFAVEAAEWGVTVNAVAPGPIETPMVKQMHGGSSTDIYRDMMPMRRYGAVADIAHAIAFLASENSGFITGETLAVDGGFLASGLLVRDLFAATPLAVAAHS</sequence>
<dbReference type="NCBIfam" id="NF005559">
    <property type="entry name" value="PRK07231.1"/>
    <property type="match status" value="1"/>
</dbReference>
<evidence type="ECO:0000313" key="4">
    <source>
        <dbReference type="Proteomes" id="UP000318349"/>
    </source>
</evidence>
<name>A0A557RNZ4_9RHOO</name>
<dbReference type="SUPFAM" id="SSF51735">
    <property type="entry name" value="NAD(P)-binding Rossmann-fold domains"/>
    <property type="match status" value="1"/>
</dbReference>
<dbReference type="PROSITE" id="PS00061">
    <property type="entry name" value="ADH_SHORT"/>
    <property type="match status" value="1"/>
</dbReference>
<protein>
    <submittedName>
        <fullName evidence="3">SDR family oxidoreductase</fullName>
    </submittedName>
</protein>
<dbReference type="InterPro" id="IPR057326">
    <property type="entry name" value="KR_dom"/>
</dbReference>
<dbReference type="PANTHER" id="PTHR42879:SF2">
    <property type="entry name" value="3-OXOACYL-[ACYL-CARRIER-PROTEIN] REDUCTASE FABG"/>
    <property type="match status" value="1"/>
</dbReference>
<dbReference type="GO" id="GO:0032787">
    <property type="term" value="P:monocarboxylic acid metabolic process"/>
    <property type="evidence" value="ECO:0007669"/>
    <property type="project" value="UniProtKB-ARBA"/>
</dbReference>
<dbReference type="Gene3D" id="3.40.50.720">
    <property type="entry name" value="NAD(P)-binding Rossmann-like Domain"/>
    <property type="match status" value="1"/>
</dbReference>
<comment type="similarity">
    <text evidence="1">Belongs to the short-chain dehydrogenases/reductases (SDR) family.</text>
</comment>
<comment type="caution">
    <text evidence="3">The sequence shown here is derived from an EMBL/GenBank/DDBJ whole genome shotgun (WGS) entry which is preliminary data.</text>
</comment>
<reference evidence="3 4" key="1">
    <citation type="submission" date="2019-07" db="EMBL/GenBank/DDBJ databases">
        <title>The pathways for chlorine oxyanion respiration interact through the shared metabolite chlorate.</title>
        <authorList>
            <person name="Barnum T.P."/>
            <person name="Cheng Y."/>
            <person name="Hill K.A."/>
            <person name="Lucas L.N."/>
            <person name="Carlson H.K."/>
            <person name="Coates J.D."/>
        </authorList>
    </citation>
    <scope>NUCLEOTIDE SEQUENCE [LARGE SCALE GENOMIC DNA]</scope>
    <source>
        <strain evidence="3 4">SFB-1</strain>
    </source>
</reference>
<dbReference type="PANTHER" id="PTHR42879">
    <property type="entry name" value="3-OXOACYL-(ACYL-CARRIER-PROTEIN) REDUCTASE"/>
    <property type="match status" value="1"/>
</dbReference>
<evidence type="ECO:0000259" key="2">
    <source>
        <dbReference type="SMART" id="SM00822"/>
    </source>
</evidence>
<feature type="domain" description="Ketoreductase" evidence="2">
    <location>
        <begin position="7"/>
        <end position="189"/>
    </location>
</feature>
<dbReference type="CDD" id="cd05233">
    <property type="entry name" value="SDR_c"/>
    <property type="match status" value="1"/>
</dbReference>